<sequence>MPPSLIYHPSSRDEEELELASLIPSDDDENDVLISIPDDPLAMTPPPPSSSSQSTTTFRLPKWLSQQANRPRAPWHRRWLPVISSYVVRIVRPRFTWRYILCASAALYTAYCLIRNEPLFASRLPDYTGPYGVGAVDLEVPLADGPHRVSDAVFKGSGEPAFDVESLLVTLYYPTDPSFRSSKPRYPWIPKPISLTAEGFARLVHMDNFIMRPIFTFFLWGIASSLTIPAEVDAPLLGTTTVTTTTTTTTTASIAALEKQDRFPVMVFSHGMASSRTDYTNFLGELASRGHVVAAIEHRDGSSPGSLIKLHPSDPGRRRLIIRQSDLEPHMDTPEFKRTQLAFRDTEILAAINLLTFINDPAGTPLNNTRDPVTTLSTWPGRLNLDLLTIAGHSYGATGALQSLATVAPQASSGLILDPGKSSGPLNPNATAPLLVIHSNSWSRAASPFHGRPHFDTVRDLVRNAHAPSWFLTSVGTAHPSVTDAPLIEPLLLCWTTGAGMDVKRALREYVDASQDFLNYVATGEVTGLLVEEVTHEEYGVWVSEEREADFPRAMAKHWEIHVRPDI</sequence>
<keyword evidence="3 4" id="KW-0443">Lipid metabolism</keyword>
<evidence type="ECO:0000256" key="6">
    <source>
        <dbReference type="SAM" id="MobiDB-lite"/>
    </source>
</evidence>
<evidence type="ECO:0000256" key="4">
    <source>
        <dbReference type="PIRNR" id="PIRNR018169"/>
    </source>
</evidence>
<feature type="active site" description="Nucleophile" evidence="5">
    <location>
        <position position="394"/>
    </location>
</feature>
<dbReference type="SUPFAM" id="SSF53474">
    <property type="entry name" value="alpha/beta-Hydrolases"/>
    <property type="match status" value="1"/>
</dbReference>
<feature type="active site" description="Charge relay system" evidence="5">
    <location>
        <position position="479"/>
    </location>
</feature>
<keyword evidence="2 4" id="KW-0442">Lipid degradation</keyword>
<dbReference type="GO" id="GO:0003847">
    <property type="term" value="F:1-alkyl-2-acetylglycerophosphocholine esterase activity"/>
    <property type="evidence" value="ECO:0007669"/>
    <property type="project" value="UniProtKB-UniRule"/>
</dbReference>
<dbReference type="Pfam" id="PF03403">
    <property type="entry name" value="PAF-AH_p_II"/>
    <property type="match status" value="1"/>
</dbReference>
<protein>
    <recommendedName>
        <fullName evidence="4">Putative phospholipase</fullName>
        <ecNumber evidence="4">3.1.1.47</ecNumber>
    </recommendedName>
</protein>
<dbReference type="Proteomes" id="UP000029964">
    <property type="component" value="Unassembled WGS sequence"/>
</dbReference>
<dbReference type="EMBL" id="JPKY01000029">
    <property type="protein sequence ID" value="KFH45677.1"/>
    <property type="molecule type" value="Genomic_DNA"/>
</dbReference>
<dbReference type="InterPro" id="IPR029058">
    <property type="entry name" value="AB_hydrolase_fold"/>
</dbReference>
<keyword evidence="8" id="KW-1185">Reference proteome</keyword>
<evidence type="ECO:0000256" key="1">
    <source>
        <dbReference type="ARBA" id="ARBA00022801"/>
    </source>
</evidence>
<evidence type="ECO:0000313" key="7">
    <source>
        <dbReference type="EMBL" id="KFH45677.1"/>
    </source>
</evidence>
<feature type="region of interest" description="Disordered" evidence="6">
    <location>
        <begin position="35"/>
        <end position="57"/>
    </location>
</feature>
<evidence type="ECO:0000256" key="3">
    <source>
        <dbReference type="ARBA" id="ARBA00023098"/>
    </source>
</evidence>
<dbReference type="OrthoDB" id="2363873at2759"/>
<evidence type="ECO:0000256" key="2">
    <source>
        <dbReference type="ARBA" id="ARBA00022963"/>
    </source>
</evidence>
<gene>
    <name evidence="7" type="ORF">ACRE_035620</name>
</gene>
<evidence type="ECO:0000256" key="5">
    <source>
        <dbReference type="PIRSR" id="PIRSR018169-1"/>
    </source>
</evidence>
<dbReference type="GO" id="GO:0016042">
    <property type="term" value="P:lipid catabolic process"/>
    <property type="evidence" value="ECO:0007669"/>
    <property type="project" value="UniProtKB-KW"/>
</dbReference>
<comment type="catalytic activity">
    <reaction evidence="4">
        <text>a 1-O-alkyl-2-acetyl-sn-glycero-3-phosphocholine + H2O = a 1-O-alkyl-sn-glycero-3-phosphocholine + acetate + H(+)</text>
        <dbReference type="Rhea" id="RHEA:17777"/>
        <dbReference type="ChEBI" id="CHEBI:15377"/>
        <dbReference type="ChEBI" id="CHEBI:15378"/>
        <dbReference type="ChEBI" id="CHEBI:30089"/>
        <dbReference type="ChEBI" id="CHEBI:30909"/>
        <dbReference type="ChEBI" id="CHEBI:36707"/>
        <dbReference type="EC" id="3.1.1.47"/>
    </reaction>
</comment>
<reference evidence="8" key="1">
    <citation type="journal article" date="2014" name="Genome Announc.">
        <title>Genome sequence and annotation of Acremonium chrysogenum, producer of the beta-lactam antibiotic cephalosporin C.</title>
        <authorList>
            <person name="Terfehr D."/>
            <person name="Dahlmann T.A."/>
            <person name="Specht T."/>
            <person name="Zadra I."/>
            <person name="Kuernsteiner H."/>
            <person name="Kueck U."/>
        </authorList>
    </citation>
    <scope>NUCLEOTIDE SEQUENCE [LARGE SCALE GENOMIC DNA]</scope>
    <source>
        <strain evidence="8">ATCC 11550 / CBS 779.69 / DSM 880 / IAM 14645 / JCM 23072 / IMI 49137</strain>
    </source>
</reference>
<dbReference type="HOGENOM" id="CLU_022501_3_0_1"/>
<accession>A0A086T8J5</accession>
<evidence type="ECO:0000313" key="8">
    <source>
        <dbReference type="Proteomes" id="UP000029964"/>
    </source>
</evidence>
<keyword evidence="1 4" id="KW-0378">Hydrolase</keyword>
<dbReference type="EC" id="3.1.1.47" evidence="4"/>
<dbReference type="PANTHER" id="PTHR10272:SF11">
    <property type="entry name" value="PHOSPHOLIPASE-RELATED"/>
    <property type="match status" value="1"/>
</dbReference>
<organism evidence="7 8">
    <name type="scientific">Hapsidospora chrysogenum (strain ATCC 11550 / CBS 779.69 / DSM 880 / IAM 14645 / JCM 23072 / IMI 49137)</name>
    <name type="common">Acremonium chrysogenum</name>
    <dbReference type="NCBI Taxonomy" id="857340"/>
    <lineage>
        <taxon>Eukaryota</taxon>
        <taxon>Fungi</taxon>
        <taxon>Dikarya</taxon>
        <taxon>Ascomycota</taxon>
        <taxon>Pezizomycotina</taxon>
        <taxon>Sordariomycetes</taxon>
        <taxon>Hypocreomycetidae</taxon>
        <taxon>Hypocreales</taxon>
        <taxon>Bionectriaceae</taxon>
        <taxon>Hapsidospora</taxon>
    </lineage>
</organism>
<name>A0A086T8J5_HAPC1</name>
<dbReference type="PIRSF" id="PIRSF018169">
    <property type="entry name" value="PAF_acetylhydrolase"/>
    <property type="match status" value="1"/>
</dbReference>
<dbReference type="Gene3D" id="3.40.50.1820">
    <property type="entry name" value="alpha/beta hydrolase"/>
    <property type="match status" value="1"/>
</dbReference>
<dbReference type="InterPro" id="IPR016715">
    <property type="entry name" value="PAF_acetylhydro_eukaryote"/>
</dbReference>
<dbReference type="STRING" id="857340.A0A086T8J5"/>
<dbReference type="AlphaFoldDB" id="A0A086T8J5"/>
<comment type="similarity">
    <text evidence="4">Belongs to the serine esterase family.</text>
</comment>
<dbReference type="PANTHER" id="PTHR10272">
    <property type="entry name" value="PLATELET-ACTIVATING FACTOR ACETYLHYDROLASE"/>
    <property type="match status" value="1"/>
</dbReference>
<proteinExistence type="inferred from homology"/>
<comment type="caution">
    <text evidence="7">The sequence shown here is derived from an EMBL/GenBank/DDBJ whole genome shotgun (WGS) entry which is preliminary data.</text>
</comment>
<feature type="active site" description="Charge relay system" evidence="5">
    <location>
        <position position="418"/>
    </location>
</feature>